<dbReference type="EMBL" id="JQ002659">
    <property type="protein sequence ID" value="AEV55836.1"/>
    <property type="molecule type" value="Genomic_DNA"/>
</dbReference>
<sequence>MRANYCLARSLLIVGIPRGICSVKLGFGIFIRRIGSDCPSIFSNKASAICCLGARFFYAVHSRRRPRLSCVALLTAITLAKAYQLTLEGVHIFDSPFPTWIDN</sequence>
<keyword evidence="1" id="KW-0496">Mitochondrion</keyword>
<evidence type="ECO:0000313" key="1">
    <source>
        <dbReference type="EMBL" id="AEV55836.1"/>
    </source>
</evidence>
<proteinExistence type="predicted"/>
<protein>
    <submittedName>
        <fullName evidence="1">Group II intron-associated open reading frame</fullName>
    </submittedName>
</protein>
<dbReference type="AlphaFoldDB" id="H9M8C9"/>
<gene>
    <name evidence="1" type="primary">ORF103_1</name>
    <name evidence="1" type="ORF">HusqMp142</name>
</gene>
<geneLocation type="mitochondrion" evidence="1"/>
<dbReference type="GeneID" id="12354539"/>
<dbReference type="RefSeq" id="YP_006234382.1">
    <property type="nucleotide sequence ID" value="NC_017755.1"/>
</dbReference>
<reference evidence="1" key="1">
    <citation type="journal article" date="2012" name="PLoS ONE">
        <title>The Mitochondrial Genome of the Lycophyte Huperzia squarrosa: The Most Archaic Form in Vascular Plants.</title>
        <authorList>
            <person name="Liu Y."/>
            <person name="Wang B."/>
            <person name="Cui P."/>
            <person name="Li L."/>
            <person name="Xue J.Y."/>
            <person name="Yu J."/>
            <person name="Qiu Y.L."/>
        </authorList>
    </citation>
    <scope>NUCLEOTIDE SEQUENCE</scope>
</reference>
<name>H9M8C9_PHLSQ</name>
<accession>H9M8C9</accession>
<organism evidence="1">
    <name type="scientific">Phlegmariurus squarrosus</name>
    <name type="common">Rock tassel fern</name>
    <name type="synonym">Lycopodium squarrosum</name>
    <dbReference type="NCBI Taxonomy" id="73615"/>
    <lineage>
        <taxon>Eukaryota</taxon>
        <taxon>Viridiplantae</taxon>
        <taxon>Streptophyta</taxon>
        <taxon>Embryophyta</taxon>
        <taxon>Tracheophyta</taxon>
        <taxon>Lycopodiopsida</taxon>
        <taxon>Lycopodiales</taxon>
        <taxon>Lycopodiaceae</taxon>
        <taxon>Huperzioideae</taxon>
        <taxon>Phlegmariurus</taxon>
    </lineage>
</organism>